<dbReference type="AlphaFoldDB" id="A0AA35Y1B1"/>
<protein>
    <submittedName>
        <fullName evidence="2">Uncharacterized protein</fullName>
    </submittedName>
</protein>
<gene>
    <name evidence="2" type="ORF">MCNOR_2803</name>
</gene>
<accession>A0AA35Y1B1</accession>
<sequence>MYSARGRLLGMKSKSRGVSDPVDGTDWTSESFLGATVCEEHATSSNTGAMHINPRANGLNMSVSPST</sequence>
<evidence type="ECO:0000313" key="2">
    <source>
        <dbReference type="EMBL" id="CAI8867408.1"/>
    </source>
</evidence>
<dbReference type="Proteomes" id="UP001158598">
    <property type="component" value="Chromosome"/>
</dbReference>
<proteinExistence type="predicted"/>
<feature type="region of interest" description="Disordered" evidence="1">
    <location>
        <begin position="1"/>
        <end position="26"/>
    </location>
</feature>
<name>A0AA35Y1B1_METCP</name>
<organism evidence="2 3">
    <name type="scientific">Methylococcus capsulatus</name>
    <dbReference type="NCBI Taxonomy" id="414"/>
    <lineage>
        <taxon>Bacteria</taxon>
        <taxon>Pseudomonadati</taxon>
        <taxon>Pseudomonadota</taxon>
        <taxon>Gammaproteobacteria</taxon>
        <taxon>Methylococcales</taxon>
        <taxon>Methylococcaceae</taxon>
        <taxon>Methylococcus</taxon>
    </lineage>
</organism>
<reference evidence="2" key="1">
    <citation type="submission" date="2023-03" db="EMBL/GenBank/DDBJ databases">
        <authorList>
            <person name="Pearce D."/>
        </authorList>
    </citation>
    <scope>NUCLEOTIDE SEQUENCE</scope>
    <source>
        <strain evidence="2">Mc</strain>
    </source>
</reference>
<dbReference type="EMBL" id="OX458332">
    <property type="protein sequence ID" value="CAI8867408.1"/>
    <property type="molecule type" value="Genomic_DNA"/>
</dbReference>
<evidence type="ECO:0000256" key="1">
    <source>
        <dbReference type="SAM" id="MobiDB-lite"/>
    </source>
</evidence>
<feature type="region of interest" description="Disordered" evidence="1">
    <location>
        <begin position="45"/>
        <end position="67"/>
    </location>
</feature>
<evidence type="ECO:0000313" key="3">
    <source>
        <dbReference type="Proteomes" id="UP001158598"/>
    </source>
</evidence>